<dbReference type="OMA" id="STEAIEC"/>
<feature type="signal peptide" evidence="3">
    <location>
        <begin position="1"/>
        <end position="21"/>
    </location>
</feature>
<keyword evidence="3" id="KW-0732">Signal</keyword>
<dbReference type="EMBL" id="GL376560">
    <property type="status" value="NOT_ANNOTATED_CDS"/>
    <property type="molecule type" value="Genomic_DNA"/>
</dbReference>
<keyword evidence="2" id="KW-1133">Transmembrane helix</keyword>
<feature type="compositionally biased region" description="Low complexity" evidence="1">
    <location>
        <begin position="26"/>
        <end position="44"/>
    </location>
</feature>
<feature type="region of interest" description="Disordered" evidence="1">
    <location>
        <begin position="275"/>
        <end position="298"/>
    </location>
</feature>
<evidence type="ECO:0000313" key="4">
    <source>
        <dbReference type="EnsemblProtists" id="PYU1_T007053"/>
    </source>
</evidence>
<proteinExistence type="predicted"/>
<dbReference type="InParanoid" id="K3WQ11"/>
<evidence type="ECO:0000256" key="3">
    <source>
        <dbReference type="SAM" id="SignalP"/>
    </source>
</evidence>
<dbReference type="eggNOG" id="ENOG502SVJK">
    <property type="taxonomic scope" value="Eukaryota"/>
</dbReference>
<sequence length="330" mass="35011">MAFVKVLCVVVLALMTTTTNAQATPSSSDSSRMRASSAGSSSHTADSDEGVSISVPAPSNATGSSSGSTVSVWTTDDICSAVTVRSGCTFAATCDKCLSRMGCAIESTTGLCVSTSLINPSLAGVTYFPAGEATYCDATDAACESCRHSTSDAPCYGENGCFCLRECEIQSTEAIECHALLSFSQFAYFLFAASVIAPISIWIHMRRARRQAESNAAQGVGGLVFRRRRRDPEPHPMALKLDNWKKDCEDLSSEFNGLELSSCFIQMNDQDSDDCRASASLRDSQRGTVASEDARSQRSFEFAESGIVSDVRAGSSSSAQARHDNATQTA</sequence>
<dbReference type="EnsemblProtists" id="PYU1_T007053">
    <property type="protein sequence ID" value="PYU1_T007053"/>
    <property type="gene ID" value="PYU1_G007038"/>
</dbReference>
<feature type="transmembrane region" description="Helical" evidence="2">
    <location>
        <begin position="186"/>
        <end position="205"/>
    </location>
</feature>
<dbReference type="Proteomes" id="UP000019132">
    <property type="component" value="Unassembled WGS sequence"/>
</dbReference>
<reference evidence="5" key="2">
    <citation type="submission" date="2010-04" db="EMBL/GenBank/DDBJ databases">
        <authorList>
            <person name="Buell R."/>
            <person name="Hamilton J."/>
            <person name="Hostetler J."/>
        </authorList>
    </citation>
    <scope>NUCLEOTIDE SEQUENCE [LARGE SCALE GENOMIC DNA]</scope>
    <source>
        <strain evidence="5">DAOM:BR144</strain>
    </source>
</reference>
<dbReference type="VEuPathDB" id="FungiDB:PYU1_G007038"/>
<protein>
    <recommendedName>
        <fullName evidence="6">Membrane-associated protein</fullName>
    </recommendedName>
</protein>
<dbReference type="AlphaFoldDB" id="K3WQ11"/>
<feature type="chain" id="PRO_5003872278" description="Membrane-associated protein" evidence="3">
    <location>
        <begin position="22"/>
        <end position="330"/>
    </location>
</feature>
<dbReference type="HOGENOM" id="CLU_853860_0_0_1"/>
<name>K3WQ11_GLOUD</name>
<feature type="compositionally biased region" description="Basic and acidic residues" evidence="1">
    <location>
        <begin position="321"/>
        <end position="330"/>
    </location>
</feature>
<evidence type="ECO:0000256" key="1">
    <source>
        <dbReference type="SAM" id="MobiDB-lite"/>
    </source>
</evidence>
<keyword evidence="2" id="KW-0812">Transmembrane</keyword>
<evidence type="ECO:0008006" key="6">
    <source>
        <dbReference type="Google" id="ProtNLM"/>
    </source>
</evidence>
<reference evidence="5" key="1">
    <citation type="journal article" date="2010" name="Genome Biol.">
        <title>Genome sequence of the necrotrophic plant pathogen Pythium ultimum reveals original pathogenicity mechanisms and effector repertoire.</title>
        <authorList>
            <person name="Levesque C.A."/>
            <person name="Brouwer H."/>
            <person name="Cano L."/>
            <person name="Hamilton J.P."/>
            <person name="Holt C."/>
            <person name="Huitema E."/>
            <person name="Raffaele S."/>
            <person name="Robideau G.P."/>
            <person name="Thines M."/>
            <person name="Win J."/>
            <person name="Zerillo M.M."/>
            <person name="Beakes G.W."/>
            <person name="Boore J.L."/>
            <person name="Busam D."/>
            <person name="Dumas B."/>
            <person name="Ferriera S."/>
            <person name="Fuerstenberg S.I."/>
            <person name="Gachon C.M."/>
            <person name="Gaulin E."/>
            <person name="Govers F."/>
            <person name="Grenville-Briggs L."/>
            <person name="Horner N."/>
            <person name="Hostetler J."/>
            <person name="Jiang R.H."/>
            <person name="Johnson J."/>
            <person name="Krajaejun T."/>
            <person name="Lin H."/>
            <person name="Meijer H.J."/>
            <person name="Moore B."/>
            <person name="Morris P."/>
            <person name="Phuntmart V."/>
            <person name="Puiu D."/>
            <person name="Shetty J."/>
            <person name="Stajich J.E."/>
            <person name="Tripathy S."/>
            <person name="Wawra S."/>
            <person name="van West P."/>
            <person name="Whitty B.R."/>
            <person name="Coutinho P.M."/>
            <person name="Henrissat B."/>
            <person name="Martin F."/>
            <person name="Thomas P.D."/>
            <person name="Tyler B.M."/>
            <person name="De Vries R.P."/>
            <person name="Kamoun S."/>
            <person name="Yandell M."/>
            <person name="Tisserat N."/>
            <person name="Buell C.R."/>
        </authorList>
    </citation>
    <scope>NUCLEOTIDE SEQUENCE</scope>
    <source>
        <strain evidence="5">DAOM:BR144</strain>
    </source>
</reference>
<feature type="compositionally biased region" description="Low complexity" evidence="1">
    <location>
        <begin position="56"/>
        <end position="70"/>
    </location>
</feature>
<feature type="region of interest" description="Disordered" evidence="1">
    <location>
        <begin position="310"/>
        <end position="330"/>
    </location>
</feature>
<evidence type="ECO:0000256" key="2">
    <source>
        <dbReference type="SAM" id="Phobius"/>
    </source>
</evidence>
<evidence type="ECO:0000313" key="5">
    <source>
        <dbReference type="Proteomes" id="UP000019132"/>
    </source>
</evidence>
<feature type="region of interest" description="Disordered" evidence="1">
    <location>
        <begin position="21"/>
        <end position="70"/>
    </location>
</feature>
<reference evidence="4" key="3">
    <citation type="submission" date="2015-02" db="UniProtKB">
        <authorList>
            <consortium name="EnsemblProtists"/>
        </authorList>
    </citation>
    <scope>IDENTIFICATION</scope>
    <source>
        <strain evidence="4">DAOM BR144</strain>
    </source>
</reference>
<accession>K3WQ11</accession>
<organism evidence="4 5">
    <name type="scientific">Globisporangium ultimum (strain ATCC 200006 / CBS 805.95 / DAOM BR144)</name>
    <name type="common">Pythium ultimum</name>
    <dbReference type="NCBI Taxonomy" id="431595"/>
    <lineage>
        <taxon>Eukaryota</taxon>
        <taxon>Sar</taxon>
        <taxon>Stramenopiles</taxon>
        <taxon>Oomycota</taxon>
        <taxon>Peronosporomycetes</taxon>
        <taxon>Pythiales</taxon>
        <taxon>Pythiaceae</taxon>
        <taxon>Globisporangium</taxon>
    </lineage>
</organism>
<keyword evidence="5" id="KW-1185">Reference proteome</keyword>
<keyword evidence="2" id="KW-0472">Membrane</keyword>